<dbReference type="OrthoDB" id="6628769at2759"/>
<protein>
    <submittedName>
        <fullName evidence="2">Mucin-2-like</fullName>
    </submittedName>
</protein>
<feature type="compositionally biased region" description="Basic residues" evidence="1">
    <location>
        <begin position="161"/>
        <end position="170"/>
    </location>
</feature>
<accession>A0A6G0W005</accession>
<evidence type="ECO:0000256" key="1">
    <source>
        <dbReference type="SAM" id="MobiDB-lite"/>
    </source>
</evidence>
<evidence type="ECO:0000313" key="3">
    <source>
        <dbReference type="Proteomes" id="UP000478052"/>
    </source>
</evidence>
<gene>
    <name evidence="2" type="ORF">FWK35_00023416</name>
</gene>
<name>A0A6G0W005_APHCR</name>
<feature type="compositionally biased region" description="Pro residues" evidence="1">
    <location>
        <begin position="113"/>
        <end position="128"/>
    </location>
</feature>
<comment type="caution">
    <text evidence="2">The sequence shown here is derived from an EMBL/GenBank/DDBJ whole genome shotgun (WGS) entry which is preliminary data.</text>
</comment>
<dbReference type="EMBL" id="VUJU01010029">
    <property type="protein sequence ID" value="KAF0716221.1"/>
    <property type="molecule type" value="Genomic_DNA"/>
</dbReference>
<feature type="compositionally biased region" description="Low complexity" evidence="1">
    <location>
        <begin position="129"/>
        <end position="160"/>
    </location>
</feature>
<reference evidence="2 3" key="1">
    <citation type="submission" date="2019-08" db="EMBL/GenBank/DDBJ databases">
        <title>Whole genome of Aphis craccivora.</title>
        <authorList>
            <person name="Voronova N.V."/>
            <person name="Shulinski R.S."/>
            <person name="Bandarenka Y.V."/>
            <person name="Zhorov D.G."/>
            <person name="Warner D."/>
        </authorList>
    </citation>
    <scope>NUCLEOTIDE SEQUENCE [LARGE SCALE GENOMIC DNA]</scope>
    <source>
        <strain evidence="2">180601</strain>
        <tissue evidence="2">Whole Body</tissue>
    </source>
</reference>
<evidence type="ECO:0000313" key="2">
    <source>
        <dbReference type="EMBL" id="KAF0716221.1"/>
    </source>
</evidence>
<dbReference type="Proteomes" id="UP000478052">
    <property type="component" value="Unassembled WGS sequence"/>
</dbReference>
<feature type="region of interest" description="Disordered" evidence="1">
    <location>
        <begin position="73"/>
        <end position="170"/>
    </location>
</feature>
<organism evidence="2 3">
    <name type="scientific">Aphis craccivora</name>
    <name type="common">Cowpea aphid</name>
    <dbReference type="NCBI Taxonomy" id="307492"/>
    <lineage>
        <taxon>Eukaryota</taxon>
        <taxon>Metazoa</taxon>
        <taxon>Ecdysozoa</taxon>
        <taxon>Arthropoda</taxon>
        <taxon>Hexapoda</taxon>
        <taxon>Insecta</taxon>
        <taxon>Pterygota</taxon>
        <taxon>Neoptera</taxon>
        <taxon>Paraneoptera</taxon>
        <taxon>Hemiptera</taxon>
        <taxon>Sternorrhyncha</taxon>
        <taxon>Aphidomorpha</taxon>
        <taxon>Aphidoidea</taxon>
        <taxon>Aphididae</taxon>
        <taxon>Aphidini</taxon>
        <taxon>Aphis</taxon>
        <taxon>Aphis</taxon>
    </lineage>
</organism>
<dbReference type="AlphaFoldDB" id="A0A6G0W005"/>
<keyword evidence="3" id="KW-1185">Reference proteome</keyword>
<proteinExistence type="predicted"/>
<sequence>MDNRQMSTTPLEQATELLERSQQLLQVANAEAAVHAITAARVRRMPTAELRRDPVLWAAYTCGWDDRTAVFRRATNVNPTPAVTDRSRSPRRPAHPAGTPRPPTMPLSARLFQPPPQPLMAAPVPRPRTPTTATPPASRAPATTTPITTNQGTARAPPNARTRRNTARLQ</sequence>